<protein>
    <recommendedName>
        <fullName evidence="4">Lipoprotein</fullName>
    </recommendedName>
</protein>
<feature type="signal peptide" evidence="1">
    <location>
        <begin position="1"/>
        <end position="18"/>
    </location>
</feature>
<evidence type="ECO:0000313" key="2">
    <source>
        <dbReference type="EMBL" id="OGK07249.1"/>
    </source>
</evidence>
<name>A0A1F7FKK5_UNCRA</name>
<sequence length="264" mass="28298">MKVSKSLISVTCSLACLALLVGCNKNPTNDNWADALDGSASLMATELGSMNAAAFETVDAAGFAKSFVTAETVSIDIIINRHWDAQNGALVRTATASNSYGGSRTRCDTISFYANGNRIMDSASVSFATIDSIYHVRHVIRVRANGVEDEINAAMGVSIIRNGGDTLAIRNGLVQGSWDGTAIGGAIRNRTREVNNLTWRREGGRWGVFPELGTIDIDRPLRTIHIEFSASGDTHTATATVTRKRDDETKTIIVNLTTGQESEG</sequence>
<accession>A0A1F7FKK5</accession>
<keyword evidence="1" id="KW-0732">Signal</keyword>
<comment type="caution">
    <text evidence="2">The sequence shown here is derived from an EMBL/GenBank/DDBJ whole genome shotgun (WGS) entry which is preliminary data.</text>
</comment>
<feature type="chain" id="PRO_5009528804" description="Lipoprotein" evidence="1">
    <location>
        <begin position="19"/>
        <end position="264"/>
    </location>
</feature>
<evidence type="ECO:0008006" key="4">
    <source>
        <dbReference type="Google" id="ProtNLM"/>
    </source>
</evidence>
<proteinExistence type="predicted"/>
<evidence type="ECO:0000313" key="3">
    <source>
        <dbReference type="Proteomes" id="UP000179243"/>
    </source>
</evidence>
<dbReference type="Proteomes" id="UP000179243">
    <property type="component" value="Unassembled WGS sequence"/>
</dbReference>
<evidence type="ECO:0000256" key="1">
    <source>
        <dbReference type="SAM" id="SignalP"/>
    </source>
</evidence>
<dbReference type="AlphaFoldDB" id="A0A1F7FKK5"/>
<reference evidence="2 3" key="1">
    <citation type="journal article" date="2016" name="Nat. Commun.">
        <title>Thousands of microbial genomes shed light on interconnected biogeochemical processes in an aquifer system.</title>
        <authorList>
            <person name="Anantharaman K."/>
            <person name="Brown C.T."/>
            <person name="Hug L.A."/>
            <person name="Sharon I."/>
            <person name="Castelle C.J."/>
            <person name="Probst A.J."/>
            <person name="Thomas B.C."/>
            <person name="Singh A."/>
            <person name="Wilkins M.J."/>
            <person name="Karaoz U."/>
            <person name="Brodie E.L."/>
            <person name="Williams K.H."/>
            <person name="Hubbard S.S."/>
            <person name="Banfield J.F."/>
        </authorList>
    </citation>
    <scope>NUCLEOTIDE SEQUENCE [LARGE SCALE GENOMIC DNA]</scope>
</reference>
<dbReference type="PROSITE" id="PS51257">
    <property type="entry name" value="PROKAR_LIPOPROTEIN"/>
    <property type="match status" value="1"/>
</dbReference>
<gene>
    <name evidence="2" type="ORF">A2519_14065</name>
</gene>
<dbReference type="EMBL" id="MFYX01000011">
    <property type="protein sequence ID" value="OGK07249.1"/>
    <property type="molecule type" value="Genomic_DNA"/>
</dbReference>
<organism evidence="2 3">
    <name type="scientific">Candidatus Raymondbacteria bacterium RIFOXYD12_FULL_49_13</name>
    <dbReference type="NCBI Taxonomy" id="1817890"/>
    <lineage>
        <taxon>Bacteria</taxon>
        <taxon>Raymondiibacteriota</taxon>
    </lineage>
</organism>